<accession>A0ABU8MBN4</accession>
<keyword evidence="1" id="KW-0812">Transmembrane</keyword>
<feature type="transmembrane region" description="Helical" evidence="1">
    <location>
        <begin position="290"/>
        <end position="308"/>
    </location>
</feature>
<feature type="transmembrane region" description="Helical" evidence="1">
    <location>
        <begin position="79"/>
        <end position="98"/>
    </location>
</feature>
<proteinExistence type="predicted"/>
<comment type="caution">
    <text evidence="2">The sequence shown here is derived from an EMBL/GenBank/DDBJ whole genome shotgun (WGS) entry which is preliminary data.</text>
</comment>
<feature type="transmembrane region" description="Helical" evidence="1">
    <location>
        <begin position="147"/>
        <end position="176"/>
    </location>
</feature>
<keyword evidence="1" id="KW-0472">Membrane</keyword>
<feature type="transmembrane region" description="Helical" evidence="1">
    <location>
        <begin position="183"/>
        <end position="203"/>
    </location>
</feature>
<reference evidence="2 3" key="1">
    <citation type="submission" date="2024-03" db="EMBL/GenBank/DDBJ databases">
        <title>Actinomycetospora sp. OC33-EN07, a novel actinomycete isolated from wild orchid (Aerides multiflora).</title>
        <authorList>
            <person name="Suriyachadkun C."/>
        </authorList>
    </citation>
    <scope>NUCLEOTIDE SEQUENCE [LARGE SCALE GENOMIC DNA]</scope>
    <source>
        <strain evidence="2 3">OC33-EN07</strain>
    </source>
</reference>
<evidence type="ECO:0000313" key="2">
    <source>
        <dbReference type="EMBL" id="MEJ2864426.1"/>
    </source>
</evidence>
<organism evidence="2 3">
    <name type="scientific">Actinomycetospora flava</name>
    <dbReference type="NCBI Taxonomy" id="3129232"/>
    <lineage>
        <taxon>Bacteria</taxon>
        <taxon>Bacillati</taxon>
        <taxon>Actinomycetota</taxon>
        <taxon>Actinomycetes</taxon>
        <taxon>Pseudonocardiales</taxon>
        <taxon>Pseudonocardiaceae</taxon>
        <taxon>Actinomycetospora</taxon>
    </lineage>
</organism>
<keyword evidence="1" id="KW-1133">Transmembrane helix</keyword>
<feature type="transmembrane region" description="Helical" evidence="1">
    <location>
        <begin position="315"/>
        <end position="334"/>
    </location>
</feature>
<evidence type="ECO:0008006" key="4">
    <source>
        <dbReference type="Google" id="ProtNLM"/>
    </source>
</evidence>
<gene>
    <name evidence="2" type="ORF">WCD58_24935</name>
</gene>
<sequence>MTRLLRAWPAAWGALLGAGLFLGARHAMPDDAMISLSFARNLAEHGQWALTTGIESNTATSPLNVALLAGLHVLTGHRAIVAAGLLLCLCLAVTATWLHRLGGAPAAALGPALLATSPVLTSAVGLESFLCAAVLVGLVRYGADGRWVATGVLVGASVLARPDLLIAAVVAVGVLGLAVDRRLFLALPLGALVALPWVLFSWWHFGSAWAHSVAVKWVHGAWSGWTLTMPGYWWPRFGWATIAVAVTLALGVLAVLVALRRRRWPAVALGAGGAAHLGALASAETPPIEYYLTPAIAGLGLALVLVAAPSRAVAVPGLLVAGCVAGSVAHGSLWSEGLAPMRQNMATAAEYAAIARDLPTDGVVLSNEIGSLAFACQDRGCTVVDPVLSDPGRVDASIARWRALHPAFELNYRHYAAPPPIPVRYRLEVGLPEPGRGRWPVTRTPTRHGWAQLVTEPDPRAAG</sequence>
<name>A0ABU8MBN4_9PSEU</name>
<feature type="transmembrane region" description="Helical" evidence="1">
    <location>
        <begin position="237"/>
        <end position="259"/>
    </location>
</feature>
<evidence type="ECO:0000256" key="1">
    <source>
        <dbReference type="SAM" id="Phobius"/>
    </source>
</evidence>
<dbReference type="Proteomes" id="UP001369736">
    <property type="component" value="Unassembled WGS sequence"/>
</dbReference>
<feature type="transmembrane region" description="Helical" evidence="1">
    <location>
        <begin position="119"/>
        <end position="141"/>
    </location>
</feature>
<dbReference type="EMBL" id="JBBEGM010000012">
    <property type="protein sequence ID" value="MEJ2864426.1"/>
    <property type="molecule type" value="Genomic_DNA"/>
</dbReference>
<evidence type="ECO:0000313" key="3">
    <source>
        <dbReference type="Proteomes" id="UP001369736"/>
    </source>
</evidence>
<feature type="transmembrane region" description="Helical" evidence="1">
    <location>
        <begin position="266"/>
        <end position="284"/>
    </location>
</feature>
<dbReference type="RefSeq" id="WP_337705798.1">
    <property type="nucleotide sequence ID" value="NZ_JBBEGM010000012.1"/>
</dbReference>
<protein>
    <recommendedName>
        <fullName evidence="4">Dolichyl-phosphate-mannose-protein mannosyltransferase</fullName>
    </recommendedName>
</protein>
<keyword evidence="3" id="KW-1185">Reference proteome</keyword>